<comment type="caution">
    <text evidence="2">The sequence shown here is derived from an EMBL/GenBank/DDBJ whole genome shotgun (WGS) entry which is preliminary data.</text>
</comment>
<dbReference type="AlphaFoldDB" id="A0A179EXR1"/>
<evidence type="ECO:0000313" key="2">
    <source>
        <dbReference type="EMBL" id="OAQ57971.1"/>
    </source>
</evidence>
<protein>
    <submittedName>
        <fullName evidence="2">Uncharacterized protein</fullName>
    </submittedName>
</protein>
<evidence type="ECO:0000256" key="1">
    <source>
        <dbReference type="SAM" id="SignalP"/>
    </source>
</evidence>
<dbReference type="RefSeq" id="XP_018136216.1">
    <property type="nucleotide sequence ID" value="XM_018289917.1"/>
</dbReference>
<keyword evidence="1" id="KW-0732">Signal</keyword>
<gene>
    <name evidence="2" type="ORF">VFPPC_11862</name>
</gene>
<feature type="chain" id="PRO_5012023279" evidence="1">
    <location>
        <begin position="16"/>
        <end position="111"/>
    </location>
</feature>
<dbReference type="Proteomes" id="UP000078397">
    <property type="component" value="Unassembled WGS sequence"/>
</dbReference>
<sequence length="111" mass="12008">MAWFILSILIQKGAPQLAILINDHSSASVVMMPTTCQSGELPQDLEFSASCVTGRPKFNSRNTSDRLREGAGLYLPAQLQKSVGISKHKVSAFKELGLDDMGPSATQLQQC</sequence>
<dbReference type="KEGG" id="pchm:VFPPC_11862"/>
<name>A0A179EXR1_METCM</name>
<feature type="signal peptide" evidence="1">
    <location>
        <begin position="1"/>
        <end position="15"/>
    </location>
</feature>
<proteinExistence type="predicted"/>
<dbReference type="GeneID" id="28853911"/>
<dbReference type="OrthoDB" id="10251809at2759"/>
<organism evidence="2 3">
    <name type="scientific">Pochonia chlamydosporia 170</name>
    <dbReference type="NCBI Taxonomy" id="1380566"/>
    <lineage>
        <taxon>Eukaryota</taxon>
        <taxon>Fungi</taxon>
        <taxon>Dikarya</taxon>
        <taxon>Ascomycota</taxon>
        <taxon>Pezizomycotina</taxon>
        <taxon>Sordariomycetes</taxon>
        <taxon>Hypocreomycetidae</taxon>
        <taxon>Hypocreales</taxon>
        <taxon>Clavicipitaceae</taxon>
        <taxon>Pochonia</taxon>
    </lineage>
</organism>
<keyword evidence="3" id="KW-1185">Reference proteome</keyword>
<reference evidence="2 3" key="1">
    <citation type="journal article" date="2016" name="PLoS Pathog.">
        <title>Biosynthesis of antibiotic leucinostatins in bio-control fungus Purpureocillium lilacinum and their inhibition on phytophthora revealed by genome mining.</title>
        <authorList>
            <person name="Wang G."/>
            <person name="Liu Z."/>
            <person name="Lin R."/>
            <person name="Li E."/>
            <person name="Mao Z."/>
            <person name="Ling J."/>
            <person name="Yang Y."/>
            <person name="Yin W.B."/>
            <person name="Xie B."/>
        </authorList>
    </citation>
    <scope>NUCLEOTIDE SEQUENCE [LARGE SCALE GENOMIC DNA]</scope>
    <source>
        <strain evidence="2">170</strain>
    </source>
</reference>
<accession>A0A179EXR1</accession>
<dbReference type="STRING" id="1380566.A0A179EXR1"/>
<dbReference type="EMBL" id="LSBJ02000022">
    <property type="protein sequence ID" value="OAQ57971.1"/>
    <property type="molecule type" value="Genomic_DNA"/>
</dbReference>
<evidence type="ECO:0000313" key="3">
    <source>
        <dbReference type="Proteomes" id="UP000078397"/>
    </source>
</evidence>